<keyword evidence="4" id="KW-0732">Signal</keyword>
<feature type="signal peptide" evidence="4">
    <location>
        <begin position="1"/>
        <end position="18"/>
    </location>
</feature>
<evidence type="ECO:0000256" key="1">
    <source>
        <dbReference type="ARBA" id="ARBA00004196"/>
    </source>
</evidence>
<dbReference type="CDD" id="cd02966">
    <property type="entry name" value="TlpA_like_family"/>
    <property type="match status" value="1"/>
</dbReference>
<dbReference type="GO" id="GO:0030313">
    <property type="term" value="C:cell envelope"/>
    <property type="evidence" value="ECO:0007669"/>
    <property type="project" value="UniProtKB-SubCell"/>
</dbReference>
<keyword evidence="2" id="KW-0201">Cytochrome c-type biogenesis</keyword>
<organism evidence="6 7">
    <name type="scientific">Sulfuriferula multivorans</name>
    <dbReference type="NCBI Taxonomy" id="1559896"/>
    <lineage>
        <taxon>Bacteria</taxon>
        <taxon>Pseudomonadati</taxon>
        <taxon>Pseudomonadota</taxon>
        <taxon>Betaproteobacteria</taxon>
        <taxon>Nitrosomonadales</taxon>
        <taxon>Sulfuricellaceae</taxon>
        <taxon>Sulfuriferula</taxon>
    </lineage>
</organism>
<keyword evidence="3" id="KW-0676">Redox-active center</keyword>
<dbReference type="AlphaFoldDB" id="A0A401JEN0"/>
<feature type="chain" id="PRO_5019068794" evidence="4">
    <location>
        <begin position="19"/>
        <end position="167"/>
    </location>
</feature>
<protein>
    <submittedName>
        <fullName evidence="6">Thioredoxin family protein</fullName>
    </submittedName>
</protein>
<proteinExistence type="predicted"/>
<dbReference type="Proteomes" id="UP000286806">
    <property type="component" value="Unassembled WGS sequence"/>
</dbReference>
<gene>
    <name evidence="6" type="ORF">SFMTTN_1890</name>
</gene>
<dbReference type="Pfam" id="PF08534">
    <property type="entry name" value="Redoxin"/>
    <property type="match status" value="1"/>
</dbReference>
<name>A0A401JEN0_9PROT</name>
<dbReference type="SUPFAM" id="SSF52833">
    <property type="entry name" value="Thioredoxin-like"/>
    <property type="match status" value="1"/>
</dbReference>
<reference evidence="6 7" key="1">
    <citation type="journal article" date="2019" name="Front. Microbiol.">
        <title>Genomes of Neutrophilic Sulfur-Oxidizing Chemolithoautotrophs Representing 9 Proteobacterial Species From 8 Genera.</title>
        <authorList>
            <person name="Watanabe T."/>
            <person name="Kojima H."/>
            <person name="Umezawa K."/>
            <person name="Hori C."/>
            <person name="Takasuka T.E."/>
            <person name="Kato Y."/>
            <person name="Fukui M."/>
        </authorList>
    </citation>
    <scope>NUCLEOTIDE SEQUENCE [LARGE SCALE GENOMIC DNA]</scope>
    <source>
        <strain evidence="6 7">TTN</strain>
    </source>
</reference>
<dbReference type="InterPro" id="IPR017937">
    <property type="entry name" value="Thioredoxin_CS"/>
</dbReference>
<dbReference type="RefSeq" id="WP_189836352.1">
    <property type="nucleotide sequence ID" value="NZ_BGOW01000015.1"/>
</dbReference>
<accession>A0A401JEN0</accession>
<evidence type="ECO:0000313" key="6">
    <source>
        <dbReference type="EMBL" id="GBL46078.1"/>
    </source>
</evidence>
<dbReference type="InterPro" id="IPR050553">
    <property type="entry name" value="Thioredoxin_ResA/DsbE_sf"/>
</dbReference>
<dbReference type="InterPro" id="IPR013740">
    <property type="entry name" value="Redoxin"/>
</dbReference>
<evidence type="ECO:0000256" key="3">
    <source>
        <dbReference type="ARBA" id="ARBA00023284"/>
    </source>
</evidence>
<dbReference type="Gene3D" id="3.40.30.10">
    <property type="entry name" value="Glutaredoxin"/>
    <property type="match status" value="1"/>
</dbReference>
<dbReference type="PANTHER" id="PTHR42852">
    <property type="entry name" value="THIOL:DISULFIDE INTERCHANGE PROTEIN DSBE"/>
    <property type="match status" value="1"/>
</dbReference>
<keyword evidence="7" id="KW-1185">Reference proteome</keyword>
<dbReference type="EMBL" id="BGOW01000015">
    <property type="protein sequence ID" value="GBL46078.1"/>
    <property type="molecule type" value="Genomic_DNA"/>
</dbReference>
<sequence length="167" mass="18499">MRPLLALILSLFFITAHAADADLHAVAPYPAKALALSDMSGKKFDLASYRGRVVLVNFWATYCPPCLKEMPSMERLQKRMAGKPFAILSVNVGEQNSDVQAFLKQVPVTFPILMDREASRLKAWKAFALPSSFVVDAQGRVRYVMFGGTEWDEPDALGKLMALLPAH</sequence>
<evidence type="ECO:0000256" key="2">
    <source>
        <dbReference type="ARBA" id="ARBA00022748"/>
    </source>
</evidence>
<dbReference type="PANTHER" id="PTHR42852:SF13">
    <property type="entry name" value="PROTEIN DIPZ"/>
    <property type="match status" value="1"/>
</dbReference>
<dbReference type="PROSITE" id="PS51352">
    <property type="entry name" value="THIOREDOXIN_2"/>
    <property type="match status" value="1"/>
</dbReference>
<dbReference type="InterPro" id="IPR013766">
    <property type="entry name" value="Thioredoxin_domain"/>
</dbReference>
<dbReference type="PROSITE" id="PS00194">
    <property type="entry name" value="THIOREDOXIN_1"/>
    <property type="match status" value="1"/>
</dbReference>
<evidence type="ECO:0000256" key="4">
    <source>
        <dbReference type="SAM" id="SignalP"/>
    </source>
</evidence>
<dbReference type="GO" id="GO:0017004">
    <property type="term" value="P:cytochrome complex assembly"/>
    <property type="evidence" value="ECO:0007669"/>
    <property type="project" value="UniProtKB-KW"/>
</dbReference>
<dbReference type="GO" id="GO:0015036">
    <property type="term" value="F:disulfide oxidoreductase activity"/>
    <property type="evidence" value="ECO:0007669"/>
    <property type="project" value="UniProtKB-ARBA"/>
</dbReference>
<feature type="domain" description="Thioredoxin" evidence="5">
    <location>
        <begin position="25"/>
        <end position="165"/>
    </location>
</feature>
<evidence type="ECO:0000259" key="5">
    <source>
        <dbReference type="PROSITE" id="PS51352"/>
    </source>
</evidence>
<comment type="subcellular location">
    <subcellularLocation>
        <location evidence="1">Cell envelope</location>
    </subcellularLocation>
</comment>
<evidence type="ECO:0000313" key="7">
    <source>
        <dbReference type="Proteomes" id="UP000286806"/>
    </source>
</evidence>
<comment type="caution">
    <text evidence="6">The sequence shown here is derived from an EMBL/GenBank/DDBJ whole genome shotgun (WGS) entry which is preliminary data.</text>
</comment>
<dbReference type="InterPro" id="IPR036249">
    <property type="entry name" value="Thioredoxin-like_sf"/>
</dbReference>